<dbReference type="PRINTS" id="PR00035">
    <property type="entry name" value="HTHGNTR"/>
</dbReference>
<evidence type="ECO:0000256" key="1">
    <source>
        <dbReference type="ARBA" id="ARBA00023015"/>
    </source>
</evidence>
<evidence type="ECO:0000256" key="3">
    <source>
        <dbReference type="ARBA" id="ARBA00023163"/>
    </source>
</evidence>
<protein>
    <submittedName>
        <fullName evidence="5">Putative L-lactate dehydrogenase operon regulatory protein</fullName>
    </submittedName>
</protein>
<keyword evidence="6" id="KW-1185">Reference proteome</keyword>
<dbReference type="PROSITE" id="PS50949">
    <property type="entry name" value="HTH_GNTR"/>
    <property type="match status" value="1"/>
</dbReference>
<dbReference type="SUPFAM" id="SSF46785">
    <property type="entry name" value="Winged helix' DNA-binding domain"/>
    <property type="match status" value="1"/>
</dbReference>
<dbReference type="PANTHER" id="PTHR43537">
    <property type="entry name" value="TRANSCRIPTIONAL REGULATOR, GNTR FAMILY"/>
    <property type="match status" value="1"/>
</dbReference>
<evidence type="ECO:0000313" key="6">
    <source>
        <dbReference type="Proteomes" id="UP000094622"/>
    </source>
</evidence>
<dbReference type="GO" id="GO:0003677">
    <property type="term" value="F:DNA binding"/>
    <property type="evidence" value="ECO:0007669"/>
    <property type="project" value="UniProtKB-KW"/>
</dbReference>
<dbReference type="Pfam" id="PF07729">
    <property type="entry name" value="FCD"/>
    <property type="match status" value="1"/>
</dbReference>
<dbReference type="InterPro" id="IPR008920">
    <property type="entry name" value="TF_FadR/GntR_C"/>
</dbReference>
<dbReference type="SUPFAM" id="SSF48008">
    <property type="entry name" value="GntR ligand-binding domain-like"/>
    <property type="match status" value="1"/>
</dbReference>
<dbReference type="SMART" id="SM00345">
    <property type="entry name" value="HTH_GNTR"/>
    <property type="match status" value="1"/>
</dbReference>
<evidence type="ECO:0000313" key="5">
    <source>
        <dbReference type="EMBL" id="ODN68774.1"/>
    </source>
</evidence>
<organism evidence="5 6">
    <name type="scientific">Methylobrevis pamukkalensis</name>
    <dbReference type="NCBI Taxonomy" id="1439726"/>
    <lineage>
        <taxon>Bacteria</taxon>
        <taxon>Pseudomonadati</taxon>
        <taxon>Pseudomonadota</taxon>
        <taxon>Alphaproteobacteria</taxon>
        <taxon>Hyphomicrobiales</taxon>
        <taxon>Pleomorphomonadaceae</taxon>
        <taxon>Methylobrevis</taxon>
    </lineage>
</organism>
<keyword evidence="3" id="KW-0804">Transcription</keyword>
<dbReference type="EMBL" id="MCRJ01000135">
    <property type="protein sequence ID" value="ODN68774.1"/>
    <property type="molecule type" value="Genomic_DNA"/>
</dbReference>
<dbReference type="InterPro" id="IPR011711">
    <property type="entry name" value="GntR_C"/>
</dbReference>
<dbReference type="PANTHER" id="PTHR43537:SF49">
    <property type="entry name" value="TRANSCRIPTIONAL REGULATORY PROTEIN"/>
    <property type="match status" value="1"/>
</dbReference>
<keyword evidence="1" id="KW-0805">Transcription regulation</keyword>
<sequence>MPAERTETPPTLRVFACEAIRKLISEMDIYGDTGDIRLDERELAAELGVSRTPIREALCVLAREGLVRSIARTGFFVERKSRGEIVEMICALASLEAMAARLAARNALDEDLEALADVFRDLDAEDADDLDAYSDANLRFHQEILRLGGNAVIGNMTRA</sequence>
<reference evidence="5 6" key="1">
    <citation type="submission" date="2016-07" db="EMBL/GenBank/DDBJ databases">
        <title>Draft Genome Sequence of Methylobrevis pamukkalensis PK2.</title>
        <authorList>
            <person name="Vasilenko O.V."/>
            <person name="Doronina N.V."/>
            <person name="Shmareva M.N."/>
            <person name="Tarlachkov S.V."/>
            <person name="Mustakhimov I."/>
            <person name="Trotsenko Y.A."/>
        </authorList>
    </citation>
    <scope>NUCLEOTIDE SEQUENCE [LARGE SCALE GENOMIC DNA]</scope>
    <source>
        <strain evidence="5 6">PK2</strain>
    </source>
</reference>
<dbReference type="GO" id="GO:0003700">
    <property type="term" value="F:DNA-binding transcription factor activity"/>
    <property type="evidence" value="ECO:0007669"/>
    <property type="project" value="InterPro"/>
</dbReference>
<feature type="domain" description="HTH gntR-type" evidence="4">
    <location>
        <begin position="10"/>
        <end position="80"/>
    </location>
</feature>
<dbReference type="InterPro" id="IPR036388">
    <property type="entry name" value="WH-like_DNA-bd_sf"/>
</dbReference>
<comment type="caution">
    <text evidence="5">The sequence shown here is derived from an EMBL/GenBank/DDBJ whole genome shotgun (WGS) entry which is preliminary data.</text>
</comment>
<dbReference type="InterPro" id="IPR000524">
    <property type="entry name" value="Tscrpt_reg_HTH_GntR"/>
</dbReference>
<dbReference type="AlphaFoldDB" id="A0A1E3GXN3"/>
<gene>
    <name evidence="5" type="primary">lldR</name>
    <name evidence="5" type="ORF">A6302_03933</name>
</gene>
<dbReference type="Proteomes" id="UP000094622">
    <property type="component" value="Unassembled WGS sequence"/>
</dbReference>
<dbReference type="Gene3D" id="1.20.120.530">
    <property type="entry name" value="GntR ligand-binding domain-like"/>
    <property type="match status" value="1"/>
</dbReference>
<evidence type="ECO:0000256" key="2">
    <source>
        <dbReference type="ARBA" id="ARBA00023125"/>
    </source>
</evidence>
<dbReference type="InterPro" id="IPR036390">
    <property type="entry name" value="WH_DNA-bd_sf"/>
</dbReference>
<dbReference type="Gene3D" id="1.10.10.10">
    <property type="entry name" value="Winged helix-like DNA-binding domain superfamily/Winged helix DNA-binding domain"/>
    <property type="match status" value="1"/>
</dbReference>
<name>A0A1E3GXN3_9HYPH</name>
<accession>A0A1E3GXN3</accession>
<dbReference type="Pfam" id="PF00392">
    <property type="entry name" value="GntR"/>
    <property type="match status" value="1"/>
</dbReference>
<proteinExistence type="predicted"/>
<evidence type="ECO:0000259" key="4">
    <source>
        <dbReference type="PROSITE" id="PS50949"/>
    </source>
</evidence>
<keyword evidence="2" id="KW-0238">DNA-binding</keyword>